<sequence>MATTSSFGFRRFKAACAAIATTAALSTVSALTPAVAAEPEQINIKSLLSSDNPSIADLAGAIAQIEERIAQAEASIGAQRETVNRALVDLNDARTKANQARQGTTTAREQLDDAQADVADAQAKLDEVSRSAYRRANTSDAVSHAAGKDARSDMLERQSYLRSQSEKQQAVVSDLEKQRTEKANKESQLRKTQQLAEERADRAADAEAAAREQLSASEASIEESTSEREDLLSQLSSLHKALNQAKGLDGEGVSSPTAGSKVKERAGTNSAQGRSESSAATPADGPSTVSSPPAAGHSTPASTEPTAESTASTVAGPSGSEAQNPTLQSQPSTASASADELEELSSAASTVASDPNVQELSSTSTANSSEGHAENSQGGSSSSFDPNGIDAETVALGIEAVGTVASMVAASQPDHNNSLSQEEIDALAEGSSKLFALQGGQDSAGEATDSTETSDSDAANATDDEDSLESDVSGVLEELDTTDSVTKKASASLGDASREAKIETVIERATSQVGVPYAWGGGDANGPTQGIRDGGVADSYGDYNKVGFDCSGLVLYAFAGVGISLPHYTGYQYQKGTKISPSEMQRGDLVFYGPSGNQHVAIYLGDGTMVEAPQSGQNVSISPVRQAGMAPYAVRLI</sequence>
<dbReference type="PANTHER" id="PTHR47359:SF3">
    <property type="entry name" value="NLP_P60 DOMAIN-CONTAINING PROTEIN-RELATED"/>
    <property type="match status" value="1"/>
</dbReference>
<gene>
    <name evidence="8" type="ORF">M5J06_02370</name>
</gene>
<organism evidence="8 9">
    <name type="scientific">Corynebacterium intestinale</name>
    <dbReference type="NCBI Taxonomy" id="2943492"/>
    <lineage>
        <taxon>Bacteria</taxon>
        <taxon>Bacillati</taxon>
        <taxon>Actinomycetota</taxon>
        <taxon>Actinomycetes</taxon>
        <taxon>Mycobacteriales</taxon>
        <taxon>Corynebacteriaceae</taxon>
        <taxon>Corynebacterium</taxon>
    </lineage>
</organism>
<dbReference type="SUPFAM" id="SSF54001">
    <property type="entry name" value="Cysteine proteinases"/>
    <property type="match status" value="1"/>
</dbReference>
<feature type="region of interest" description="Disordered" evidence="5">
    <location>
        <begin position="130"/>
        <end position="233"/>
    </location>
</feature>
<dbReference type="NCBIfam" id="NF046048">
    <property type="entry name" value="NlpC_P60_DIP1281"/>
    <property type="match status" value="1"/>
</dbReference>
<dbReference type="Pfam" id="PF00877">
    <property type="entry name" value="NLPC_P60"/>
    <property type="match status" value="1"/>
</dbReference>
<evidence type="ECO:0000256" key="5">
    <source>
        <dbReference type="SAM" id="MobiDB-lite"/>
    </source>
</evidence>
<evidence type="ECO:0000259" key="7">
    <source>
        <dbReference type="PROSITE" id="PS51935"/>
    </source>
</evidence>
<keyword evidence="9" id="KW-1185">Reference proteome</keyword>
<feature type="compositionally biased region" description="Polar residues" evidence="5">
    <location>
        <begin position="267"/>
        <end position="280"/>
    </location>
</feature>
<evidence type="ECO:0000256" key="4">
    <source>
        <dbReference type="ARBA" id="ARBA00022807"/>
    </source>
</evidence>
<feature type="compositionally biased region" description="Basic and acidic residues" evidence="5">
    <location>
        <begin position="146"/>
        <end position="156"/>
    </location>
</feature>
<dbReference type="Gene3D" id="3.90.1720.10">
    <property type="entry name" value="endopeptidase domain like (from Nostoc punctiforme)"/>
    <property type="match status" value="1"/>
</dbReference>
<keyword evidence="4" id="KW-0788">Thiol protease</keyword>
<protein>
    <submittedName>
        <fullName evidence="8">NlpC/P60 family protein</fullName>
    </submittedName>
</protein>
<feature type="compositionally biased region" description="Basic and acidic residues" evidence="5">
    <location>
        <begin position="174"/>
        <end position="189"/>
    </location>
</feature>
<feature type="region of interest" description="Disordered" evidence="5">
    <location>
        <begin position="439"/>
        <end position="493"/>
    </location>
</feature>
<keyword evidence="3" id="KW-0378">Hydrolase</keyword>
<feature type="compositionally biased region" description="Low complexity" evidence="5">
    <location>
        <begin position="211"/>
        <end position="223"/>
    </location>
</feature>
<evidence type="ECO:0000256" key="1">
    <source>
        <dbReference type="ARBA" id="ARBA00007074"/>
    </source>
</evidence>
<feature type="compositionally biased region" description="Low complexity" evidence="5">
    <location>
        <begin position="332"/>
        <end position="353"/>
    </location>
</feature>
<evidence type="ECO:0000256" key="3">
    <source>
        <dbReference type="ARBA" id="ARBA00022801"/>
    </source>
</evidence>
<dbReference type="Proteomes" id="UP001203579">
    <property type="component" value="Unassembled WGS sequence"/>
</dbReference>
<comment type="similarity">
    <text evidence="1">Belongs to the peptidase C40 family.</text>
</comment>
<feature type="compositionally biased region" description="Low complexity" evidence="5">
    <location>
        <begin position="298"/>
        <end position="313"/>
    </location>
</feature>
<dbReference type="InterPro" id="IPR051794">
    <property type="entry name" value="PG_Endopeptidase_C40"/>
</dbReference>
<feature type="compositionally biased region" description="Polar residues" evidence="5">
    <location>
        <begin position="355"/>
        <end position="385"/>
    </location>
</feature>
<feature type="chain" id="PRO_5046863369" evidence="6">
    <location>
        <begin position="37"/>
        <end position="637"/>
    </location>
</feature>
<dbReference type="InterPro" id="IPR000064">
    <property type="entry name" value="NLP_P60_dom"/>
</dbReference>
<feature type="signal peptide" evidence="6">
    <location>
        <begin position="1"/>
        <end position="36"/>
    </location>
</feature>
<evidence type="ECO:0000256" key="6">
    <source>
        <dbReference type="SAM" id="SignalP"/>
    </source>
</evidence>
<dbReference type="PROSITE" id="PS51935">
    <property type="entry name" value="NLPC_P60"/>
    <property type="match status" value="1"/>
</dbReference>
<feature type="compositionally biased region" description="Polar residues" evidence="5">
    <location>
        <begin position="320"/>
        <end position="331"/>
    </location>
</feature>
<evidence type="ECO:0000256" key="2">
    <source>
        <dbReference type="ARBA" id="ARBA00022670"/>
    </source>
</evidence>
<feature type="compositionally biased region" description="Basic and acidic residues" evidence="5">
    <location>
        <begin position="196"/>
        <end position="210"/>
    </location>
</feature>
<dbReference type="RefSeq" id="WP_070532878.1">
    <property type="nucleotide sequence ID" value="NZ_JAMFTR010000001.1"/>
</dbReference>
<keyword evidence="2" id="KW-0645">Protease</keyword>
<evidence type="ECO:0000313" key="9">
    <source>
        <dbReference type="Proteomes" id="UP001203579"/>
    </source>
</evidence>
<feature type="region of interest" description="Disordered" evidence="5">
    <location>
        <begin position="245"/>
        <end position="389"/>
    </location>
</feature>
<accession>A0ABT0T7E0</accession>
<reference evidence="8 9" key="1">
    <citation type="submission" date="2022-05" db="EMBL/GenBank/DDBJ databases">
        <title>Corynebacterium sp. B5-R-101 sp. nov., isolated from human feces.</title>
        <authorList>
            <person name="Shamsuzzaman M."/>
            <person name="Dahal R.H."/>
        </authorList>
    </citation>
    <scope>NUCLEOTIDE SEQUENCE [LARGE SCALE GENOMIC DNA]</scope>
    <source>
        <strain evidence="8 9">B5-R-101</strain>
    </source>
</reference>
<dbReference type="Gene3D" id="1.10.287.1490">
    <property type="match status" value="1"/>
</dbReference>
<comment type="caution">
    <text evidence="8">The sequence shown here is derived from an EMBL/GenBank/DDBJ whole genome shotgun (WGS) entry which is preliminary data.</text>
</comment>
<dbReference type="EMBL" id="JAMKFF010000001">
    <property type="protein sequence ID" value="MCL8492989.1"/>
    <property type="molecule type" value="Genomic_DNA"/>
</dbReference>
<evidence type="ECO:0000313" key="8">
    <source>
        <dbReference type="EMBL" id="MCL8492989.1"/>
    </source>
</evidence>
<feature type="domain" description="NlpC/P60" evidence="7">
    <location>
        <begin position="499"/>
        <end position="637"/>
    </location>
</feature>
<dbReference type="PANTHER" id="PTHR47359">
    <property type="entry name" value="PEPTIDOGLYCAN DL-ENDOPEPTIDASE CWLO"/>
    <property type="match status" value="1"/>
</dbReference>
<dbReference type="InterPro" id="IPR038765">
    <property type="entry name" value="Papain-like_cys_pep_sf"/>
</dbReference>
<feature type="compositionally biased region" description="Polar residues" evidence="5">
    <location>
        <begin position="160"/>
        <end position="171"/>
    </location>
</feature>
<name>A0ABT0T7E0_9CORY</name>
<keyword evidence="6" id="KW-0732">Signal</keyword>
<feature type="compositionally biased region" description="Low complexity" evidence="5">
    <location>
        <begin position="446"/>
        <end position="461"/>
    </location>
</feature>
<proteinExistence type="inferred from homology"/>